<protein>
    <submittedName>
        <fullName evidence="1">Uncharacterized protein</fullName>
    </submittedName>
</protein>
<accession>A0A0P1AE48</accession>
<name>A0A0P1AE48_PLAHL</name>
<evidence type="ECO:0000313" key="1">
    <source>
        <dbReference type="EMBL" id="CEG39113.1"/>
    </source>
</evidence>
<dbReference type="GeneID" id="36404226"/>
<sequence length="66" mass="7913">MADLPTYNTERWQNVEKIVLNFLLCEENMLFHMQYTETISNEAEITLKFWSDTALAMCKVRLRVRL</sequence>
<dbReference type="Proteomes" id="UP000054928">
    <property type="component" value="Unassembled WGS sequence"/>
</dbReference>
<evidence type="ECO:0000313" key="2">
    <source>
        <dbReference type="Proteomes" id="UP000054928"/>
    </source>
</evidence>
<dbReference type="EMBL" id="CCYD01000349">
    <property type="protein sequence ID" value="CEG39113.1"/>
    <property type="molecule type" value="Genomic_DNA"/>
</dbReference>
<dbReference type="AlphaFoldDB" id="A0A0P1AE48"/>
<dbReference type="RefSeq" id="XP_024575482.1">
    <property type="nucleotide sequence ID" value="XM_024724624.1"/>
</dbReference>
<reference evidence="2" key="1">
    <citation type="submission" date="2014-09" db="EMBL/GenBank/DDBJ databases">
        <authorList>
            <person name="Sharma Rahul"/>
            <person name="Thines Marco"/>
        </authorList>
    </citation>
    <scope>NUCLEOTIDE SEQUENCE [LARGE SCALE GENOMIC DNA]</scope>
</reference>
<proteinExistence type="predicted"/>
<keyword evidence="2" id="KW-1185">Reference proteome</keyword>
<organism evidence="1 2">
    <name type="scientific">Plasmopara halstedii</name>
    <name type="common">Downy mildew of sunflower</name>
    <dbReference type="NCBI Taxonomy" id="4781"/>
    <lineage>
        <taxon>Eukaryota</taxon>
        <taxon>Sar</taxon>
        <taxon>Stramenopiles</taxon>
        <taxon>Oomycota</taxon>
        <taxon>Peronosporomycetes</taxon>
        <taxon>Peronosporales</taxon>
        <taxon>Peronosporaceae</taxon>
        <taxon>Plasmopara</taxon>
    </lineage>
</organism>